<name>A0A4Y2KUT9_ARAVE</name>
<sequence>MQKDIAAQCGITRVIQDHAVPLHLKLVSPDCSSFQPKCVIHERFMQTIHLSLQRPKATVPTTPPVLKLRSLSRVSFSPPFCGFRFSERGSVPLTYRISYLWPSVPNENPNISTTPRQFCSDFSIDDGIWNNGSKWCGSDRAEAKLTERSRMPSFISYRTSKKHELPIQTFKFFVFPYHFMFP</sequence>
<protein>
    <submittedName>
        <fullName evidence="1">Uncharacterized protein</fullName>
    </submittedName>
</protein>
<evidence type="ECO:0000313" key="2">
    <source>
        <dbReference type="Proteomes" id="UP000499080"/>
    </source>
</evidence>
<comment type="caution">
    <text evidence="1">The sequence shown here is derived from an EMBL/GenBank/DDBJ whole genome shotgun (WGS) entry which is preliminary data.</text>
</comment>
<organism evidence="1 2">
    <name type="scientific">Araneus ventricosus</name>
    <name type="common">Orbweaver spider</name>
    <name type="synonym">Epeira ventricosa</name>
    <dbReference type="NCBI Taxonomy" id="182803"/>
    <lineage>
        <taxon>Eukaryota</taxon>
        <taxon>Metazoa</taxon>
        <taxon>Ecdysozoa</taxon>
        <taxon>Arthropoda</taxon>
        <taxon>Chelicerata</taxon>
        <taxon>Arachnida</taxon>
        <taxon>Araneae</taxon>
        <taxon>Araneomorphae</taxon>
        <taxon>Entelegynae</taxon>
        <taxon>Araneoidea</taxon>
        <taxon>Araneidae</taxon>
        <taxon>Araneus</taxon>
    </lineage>
</organism>
<reference evidence="1 2" key="1">
    <citation type="journal article" date="2019" name="Sci. Rep.">
        <title>Orb-weaving spider Araneus ventricosus genome elucidates the spidroin gene catalogue.</title>
        <authorList>
            <person name="Kono N."/>
            <person name="Nakamura H."/>
            <person name="Ohtoshi R."/>
            <person name="Moran D.A.P."/>
            <person name="Shinohara A."/>
            <person name="Yoshida Y."/>
            <person name="Fujiwara M."/>
            <person name="Mori M."/>
            <person name="Tomita M."/>
            <person name="Arakawa K."/>
        </authorList>
    </citation>
    <scope>NUCLEOTIDE SEQUENCE [LARGE SCALE GENOMIC DNA]</scope>
</reference>
<accession>A0A4Y2KUT9</accession>
<keyword evidence="2" id="KW-1185">Reference proteome</keyword>
<proteinExistence type="predicted"/>
<evidence type="ECO:0000313" key="1">
    <source>
        <dbReference type="EMBL" id="GBN06111.1"/>
    </source>
</evidence>
<dbReference type="AlphaFoldDB" id="A0A4Y2KUT9"/>
<dbReference type="EMBL" id="BGPR01005031">
    <property type="protein sequence ID" value="GBN06111.1"/>
    <property type="molecule type" value="Genomic_DNA"/>
</dbReference>
<dbReference type="Proteomes" id="UP000499080">
    <property type="component" value="Unassembled WGS sequence"/>
</dbReference>
<gene>
    <name evidence="1" type="ORF">AVEN_99796_1</name>
</gene>